<evidence type="ECO:0000259" key="1">
    <source>
        <dbReference type="Pfam" id="PF00882"/>
    </source>
</evidence>
<dbReference type="HOGENOM" id="CLU_064046_0_0_9"/>
<sequence>MPGFTTHYLFGVNNCRRLKKECCCRNLLRSIESHKTVFQLGLQGPDIFFYHLRSQLKKVRPGSVAHTKWTGDFLKYLIEAPELFTSIEEKQIAQAYAAGFIGHYVLDTQMHPYVYDRTGFGDLLKKKGYADHITLETDIDAALLMRYAKCLPSAFPYGKTIAFGKETAIVVAEILYDAYNSVFAELGLSRGFFIGAIRSMQIGTRLTYNPHNYKRQIVERAEYILFGQRQISPVIPSDFTQCTQDPLNLEHRQWKNPWDPEQRFNDSVPELIKKASGRYQEALRQLDCLYQTDSYEEDHYHKQLEQLCALLGQQSFHSGLDWILGE</sequence>
<reference evidence="2 3" key="1">
    <citation type="journal article" date="2014" name="Genome Announc.">
        <title>Draft genome sequences of the altered schaedler flora, a defined bacterial community from gnotobiotic mice.</title>
        <authorList>
            <person name="Wannemuehler M.J."/>
            <person name="Overstreet A.M."/>
            <person name="Ward D.V."/>
            <person name="Phillips G.J."/>
        </authorList>
    </citation>
    <scope>NUCLEOTIDE SEQUENCE [LARGE SCALE GENOMIC DNA]</scope>
    <source>
        <strain evidence="2 3">ASF492</strain>
    </source>
</reference>
<dbReference type="STRING" id="1235802.C823_01752"/>
<accession>N2AU34</accession>
<dbReference type="OrthoDB" id="9810528at2"/>
<dbReference type="EMBL" id="AQFT01000056">
    <property type="protein sequence ID" value="EMZ29660.1"/>
    <property type="molecule type" value="Genomic_DNA"/>
</dbReference>
<evidence type="ECO:0000313" key="3">
    <source>
        <dbReference type="Proteomes" id="UP000012589"/>
    </source>
</evidence>
<feature type="domain" description="Phospholipase C/D" evidence="1">
    <location>
        <begin position="28"/>
        <end position="152"/>
    </location>
</feature>
<evidence type="ECO:0000313" key="2">
    <source>
        <dbReference type="EMBL" id="EMZ29660.1"/>
    </source>
</evidence>
<proteinExistence type="predicted"/>
<dbReference type="PATRIC" id="fig|1235802.3.peg.1853"/>
<dbReference type="InterPro" id="IPR029002">
    <property type="entry name" value="PLPC/GPLD1"/>
</dbReference>
<name>N2AU34_9FIRM</name>
<gene>
    <name evidence="2" type="ORF">C823_01752</name>
</gene>
<keyword evidence="3" id="KW-1185">Reference proteome</keyword>
<dbReference type="Pfam" id="PF00882">
    <property type="entry name" value="Zn_dep_PLPC"/>
    <property type="match status" value="1"/>
</dbReference>
<comment type="caution">
    <text evidence="2">The sequence shown here is derived from an EMBL/GenBank/DDBJ whole genome shotgun (WGS) entry which is preliminary data.</text>
</comment>
<dbReference type="AlphaFoldDB" id="N2AU34"/>
<dbReference type="eggNOG" id="COG0770">
    <property type="taxonomic scope" value="Bacteria"/>
</dbReference>
<dbReference type="Proteomes" id="UP000012589">
    <property type="component" value="Unassembled WGS sequence"/>
</dbReference>
<protein>
    <recommendedName>
        <fullName evidence="1">Phospholipase C/D domain-containing protein</fullName>
    </recommendedName>
</protein>
<organism evidence="2 3">
    <name type="scientific">Eubacterium plexicaudatum ASF492</name>
    <dbReference type="NCBI Taxonomy" id="1235802"/>
    <lineage>
        <taxon>Bacteria</taxon>
        <taxon>Bacillati</taxon>
        <taxon>Bacillota</taxon>
        <taxon>Clostridia</taxon>
        <taxon>Eubacteriales</taxon>
        <taxon>Eubacteriaceae</taxon>
        <taxon>Eubacterium</taxon>
    </lineage>
</organism>